<dbReference type="Proteomes" id="UP000266841">
    <property type="component" value="Unassembled WGS sequence"/>
</dbReference>
<dbReference type="EMBL" id="AGNL01042029">
    <property type="protein sequence ID" value="EJK51209.1"/>
    <property type="molecule type" value="Genomic_DNA"/>
</dbReference>
<feature type="compositionally biased region" description="Polar residues" evidence="1">
    <location>
        <begin position="64"/>
        <end position="79"/>
    </location>
</feature>
<dbReference type="AlphaFoldDB" id="K0RG31"/>
<protein>
    <submittedName>
        <fullName evidence="2">Uncharacterized protein</fullName>
    </submittedName>
</protein>
<gene>
    <name evidence="2" type="ORF">THAOC_29640</name>
</gene>
<proteinExistence type="predicted"/>
<evidence type="ECO:0000313" key="2">
    <source>
        <dbReference type="EMBL" id="EJK51209.1"/>
    </source>
</evidence>
<feature type="region of interest" description="Disordered" evidence="1">
    <location>
        <begin position="1"/>
        <end position="79"/>
    </location>
</feature>
<name>K0RG31_THAOC</name>
<accession>K0RG31</accession>
<sequence>MYKRSYGPSGRVPPNRAGEHPINVHHNQNPYALSSKRKPNVNPSEKVQPTPVSNPYKKPRFRSRMSNTSGSNVKNPYAK</sequence>
<evidence type="ECO:0000256" key="1">
    <source>
        <dbReference type="SAM" id="MobiDB-lite"/>
    </source>
</evidence>
<keyword evidence="3" id="KW-1185">Reference proteome</keyword>
<comment type="caution">
    <text evidence="2">The sequence shown here is derived from an EMBL/GenBank/DDBJ whole genome shotgun (WGS) entry which is preliminary data.</text>
</comment>
<feature type="compositionally biased region" description="Polar residues" evidence="1">
    <location>
        <begin position="41"/>
        <end position="53"/>
    </location>
</feature>
<reference evidence="2 3" key="1">
    <citation type="journal article" date="2012" name="Genome Biol.">
        <title>Genome and low-iron response of an oceanic diatom adapted to chronic iron limitation.</title>
        <authorList>
            <person name="Lommer M."/>
            <person name="Specht M."/>
            <person name="Roy A.S."/>
            <person name="Kraemer L."/>
            <person name="Andreson R."/>
            <person name="Gutowska M.A."/>
            <person name="Wolf J."/>
            <person name="Bergner S.V."/>
            <person name="Schilhabel M.B."/>
            <person name="Klostermeier U.C."/>
            <person name="Beiko R.G."/>
            <person name="Rosenstiel P."/>
            <person name="Hippler M."/>
            <person name="Laroche J."/>
        </authorList>
    </citation>
    <scope>NUCLEOTIDE SEQUENCE [LARGE SCALE GENOMIC DNA]</scope>
    <source>
        <strain evidence="2 3">CCMP1005</strain>
    </source>
</reference>
<evidence type="ECO:0000313" key="3">
    <source>
        <dbReference type="Proteomes" id="UP000266841"/>
    </source>
</evidence>
<organism evidence="2 3">
    <name type="scientific">Thalassiosira oceanica</name>
    <name type="common">Marine diatom</name>
    <dbReference type="NCBI Taxonomy" id="159749"/>
    <lineage>
        <taxon>Eukaryota</taxon>
        <taxon>Sar</taxon>
        <taxon>Stramenopiles</taxon>
        <taxon>Ochrophyta</taxon>
        <taxon>Bacillariophyta</taxon>
        <taxon>Coscinodiscophyceae</taxon>
        <taxon>Thalassiosirophycidae</taxon>
        <taxon>Thalassiosirales</taxon>
        <taxon>Thalassiosiraceae</taxon>
        <taxon>Thalassiosira</taxon>
    </lineage>
</organism>